<dbReference type="NCBIfam" id="NF001126">
    <property type="entry name" value="PRK00139.1-4"/>
    <property type="match status" value="1"/>
</dbReference>
<evidence type="ECO:0000259" key="5">
    <source>
        <dbReference type="Pfam" id="PF08245"/>
    </source>
</evidence>
<dbReference type="Proteomes" id="UP000201169">
    <property type="component" value="Chromosome"/>
</dbReference>
<comment type="similarity">
    <text evidence="1 2">Belongs to the MurCDEF family. MurE subfamily.</text>
</comment>
<dbReference type="HAMAP" id="MF_00208">
    <property type="entry name" value="MurE"/>
    <property type="match status" value="1"/>
</dbReference>
<keyword evidence="2" id="KW-0963">Cytoplasm</keyword>
<keyword evidence="2" id="KW-0547">Nucleotide-binding</keyword>
<feature type="binding site" evidence="2">
    <location>
        <position position="144"/>
    </location>
    <ligand>
        <name>UDP-N-acetyl-alpha-D-muramoyl-L-alanyl-D-glutamate</name>
        <dbReference type="ChEBI" id="CHEBI:83900"/>
    </ligand>
</feature>
<feature type="binding site" evidence="2">
    <location>
        <position position="321"/>
    </location>
    <ligand>
        <name>meso-2,6-diaminopimelate</name>
        <dbReference type="ChEBI" id="CHEBI:57791"/>
    </ligand>
</feature>
<keyword evidence="2 6" id="KW-0436">Ligase</keyword>
<dbReference type="InterPro" id="IPR036615">
    <property type="entry name" value="Mur_ligase_C_dom_sf"/>
</dbReference>
<dbReference type="InterPro" id="IPR036565">
    <property type="entry name" value="Mur-like_cat_sf"/>
</dbReference>
<keyword evidence="2 3" id="KW-0131">Cell cycle</keyword>
<dbReference type="GO" id="GO:0005737">
    <property type="term" value="C:cytoplasm"/>
    <property type="evidence" value="ECO:0007669"/>
    <property type="project" value="UniProtKB-SubCell"/>
</dbReference>
<dbReference type="PANTHER" id="PTHR23135">
    <property type="entry name" value="MUR LIGASE FAMILY MEMBER"/>
    <property type="match status" value="1"/>
</dbReference>
<keyword evidence="2 3" id="KW-0132">Cell division</keyword>
<reference evidence="6 7" key="1">
    <citation type="submission" date="2017-07" db="EMBL/GenBank/DDBJ databases">
        <title>Analysis of two Campylobacter avium genomes and identification of a novel hippuricase gene.</title>
        <authorList>
            <person name="Miller W.G."/>
            <person name="Chapman M.H."/>
            <person name="Yee E."/>
            <person name="Revez J."/>
            <person name="Bono J.L."/>
            <person name="Rossi M."/>
        </authorList>
    </citation>
    <scope>NUCLEOTIDE SEQUENCE [LARGE SCALE GENOMIC DNA]</scope>
    <source>
        <strain evidence="6 7">LMG 24591</strain>
    </source>
</reference>
<dbReference type="GO" id="GO:0071555">
    <property type="term" value="P:cell wall organization"/>
    <property type="evidence" value="ECO:0007669"/>
    <property type="project" value="UniProtKB-KW"/>
</dbReference>
<feature type="short sequence motif" description="Meso-diaminopimelate recognition motif" evidence="2">
    <location>
        <begin position="345"/>
        <end position="348"/>
    </location>
</feature>
<keyword evidence="2" id="KW-0067">ATP-binding</keyword>
<feature type="binding site" evidence="2">
    <location>
        <begin position="66"/>
        <end position="72"/>
    </location>
    <ligand>
        <name>ATP</name>
        <dbReference type="ChEBI" id="CHEBI:30616"/>
    </ligand>
</feature>
<dbReference type="RefSeq" id="WP_094324691.1">
    <property type="nucleotide sequence ID" value="NZ_CP022347.1"/>
</dbReference>
<feature type="binding site" evidence="2">
    <location>
        <begin position="109"/>
        <end position="110"/>
    </location>
    <ligand>
        <name>UDP-N-acetyl-alpha-D-muramoyl-L-alanyl-D-glutamate</name>
        <dbReference type="ChEBI" id="CHEBI:83900"/>
    </ligand>
</feature>
<gene>
    <name evidence="2 6" type="primary">murE</name>
    <name evidence="6" type="ORF">CAV_0228</name>
</gene>
<protein>
    <recommendedName>
        <fullName evidence="2">UDP-N-acetylmuramoyl-L-alanyl-D-glutamate--2,6-diaminopimelate ligase</fullName>
        <ecNumber evidence="2">6.3.2.13</ecNumber>
    </recommendedName>
    <alternativeName>
        <fullName evidence="2">Meso-A2pm-adding enzyme</fullName>
    </alternativeName>
    <alternativeName>
        <fullName evidence="2">Meso-diaminopimelate-adding enzyme</fullName>
    </alternativeName>
    <alternativeName>
        <fullName evidence="2">UDP-MurNAc-L-Ala-D-Glu:meso-diaminopimelate ligase</fullName>
    </alternativeName>
    <alternativeName>
        <fullName evidence="2">UDP-MurNAc-tripeptide synthetase</fullName>
    </alternativeName>
    <alternativeName>
        <fullName evidence="2">UDP-N-acetylmuramyl-tripeptide synthetase</fullName>
    </alternativeName>
</protein>
<comment type="catalytic activity">
    <reaction evidence="2">
        <text>UDP-N-acetyl-alpha-D-muramoyl-L-alanyl-D-glutamate + meso-2,6-diaminopimelate + ATP = UDP-N-acetyl-alpha-D-muramoyl-L-alanyl-gamma-D-glutamyl-meso-2,6-diaminopimelate + ADP + phosphate + H(+)</text>
        <dbReference type="Rhea" id="RHEA:23676"/>
        <dbReference type="ChEBI" id="CHEBI:15378"/>
        <dbReference type="ChEBI" id="CHEBI:30616"/>
        <dbReference type="ChEBI" id="CHEBI:43474"/>
        <dbReference type="ChEBI" id="CHEBI:57791"/>
        <dbReference type="ChEBI" id="CHEBI:83900"/>
        <dbReference type="ChEBI" id="CHEBI:83905"/>
        <dbReference type="ChEBI" id="CHEBI:456216"/>
        <dbReference type="EC" id="6.3.2.13"/>
    </reaction>
</comment>
<keyword evidence="2 3" id="KW-0961">Cell wall biogenesis/degradation</keyword>
<dbReference type="UniPathway" id="UPA00219"/>
<comment type="pathway">
    <text evidence="2 3">Cell wall biogenesis; peptidoglycan biosynthesis.</text>
</comment>
<dbReference type="Gene3D" id="3.40.1190.10">
    <property type="entry name" value="Mur-like, catalytic domain"/>
    <property type="match status" value="1"/>
</dbReference>
<dbReference type="Pfam" id="PF02875">
    <property type="entry name" value="Mur_ligase_C"/>
    <property type="match status" value="1"/>
</dbReference>
<keyword evidence="2" id="KW-0460">Magnesium</keyword>
<dbReference type="EC" id="6.3.2.13" evidence="2"/>
<dbReference type="Gene3D" id="3.90.190.20">
    <property type="entry name" value="Mur ligase, C-terminal domain"/>
    <property type="match status" value="1"/>
</dbReference>
<feature type="modified residue" description="N6-carboxylysine" evidence="2">
    <location>
        <position position="176"/>
    </location>
</feature>
<name>A0A222MW99_9BACT</name>
<proteinExistence type="inferred from homology"/>
<comment type="PTM">
    <text evidence="2">Carboxylation is probably crucial for Mg(2+) binding and, consequently, for the gamma-phosphate positioning of ATP.</text>
</comment>
<evidence type="ECO:0000256" key="1">
    <source>
        <dbReference type="ARBA" id="ARBA00005898"/>
    </source>
</evidence>
<evidence type="ECO:0000313" key="7">
    <source>
        <dbReference type="Proteomes" id="UP000201169"/>
    </source>
</evidence>
<comment type="caution">
    <text evidence="2">Lacks conserved residue(s) required for the propagation of feature annotation.</text>
</comment>
<comment type="function">
    <text evidence="2">Catalyzes the addition of meso-diaminopimelic acid to the nucleotide precursor UDP-N-acetylmuramoyl-L-alanyl-D-glutamate (UMAG) in the biosynthesis of bacterial cell-wall peptidoglycan.</text>
</comment>
<dbReference type="KEGG" id="cavi:CAV_0228"/>
<dbReference type="SUPFAM" id="SSF53623">
    <property type="entry name" value="MurD-like peptide ligases, catalytic domain"/>
    <property type="match status" value="1"/>
</dbReference>
<dbReference type="NCBIfam" id="TIGR01085">
    <property type="entry name" value="murE"/>
    <property type="match status" value="1"/>
</dbReference>
<feature type="binding site" evidence="2">
    <location>
        <position position="396"/>
    </location>
    <ligand>
        <name>meso-2,6-diaminopimelate</name>
        <dbReference type="ChEBI" id="CHEBI:57791"/>
    </ligand>
</feature>
<dbReference type="GO" id="GO:0008360">
    <property type="term" value="P:regulation of cell shape"/>
    <property type="evidence" value="ECO:0007669"/>
    <property type="project" value="UniProtKB-KW"/>
</dbReference>
<comment type="cofactor">
    <cofactor evidence="2">
        <name>Mg(2+)</name>
        <dbReference type="ChEBI" id="CHEBI:18420"/>
    </cofactor>
</comment>
<sequence>MIIKYKDSFISDNSKELVPNSYFLQSKQNQSFVAEAKSKGAKVITVAECKKMLGIDESIKIIGVSGTNGKTTVSSAIYDILLNLGYKCLLCGTRGVFLNKEILAEKSLTTPPILALLSYLSEAKKANCDFFIMEVSSHAIAQDRIEGLNFAAKVFTNLSQDHLDFHKSLAEYKRVKESFFEDESLKIMNADENFAYNPVNSITYGFKDSSDYKILSYDLDEGIKAKIEYKKEIFDVNSSLPGLFNLYNILAASALVKELLDLDFAKVLETVRAFKGVSGRMELVADKVIVDFAHTPDGINKVLSALKDKNLIVLFGAGGNRDKSKRPLMAKEAKKFASKLIITSDNPRDEEPQDIINDILSGIEVDENVFVEVDRKKAIQKALELKQKDDFVLILGKGDENYQEIKSQKHSFSDKEVVLEFLTKLS</sequence>
<dbReference type="EMBL" id="CP022347">
    <property type="protein sequence ID" value="ASQ29900.1"/>
    <property type="molecule type" value="Genomic_DNA"/>
</dbReference>
<feature type="domain" description="Mur ligase central" evidence="5">
    <location>
        <begin position="64"/>
        <end position="255"/>
    </location>
</feature>
<dbReference type="AlphaFoldDB" id="A0A222MW99"/>
<dbReference type="PANTHER" id="PTHR23135:SF4">
    <property type="entry name" value="UDP-N-ACETYLMURAMOYL-L-ALANYL-D-GLUTAMATE--2,6-DIAMINOPIMELATE LIGASE MURE HOMOLOG, CHLOROPLASTIC"/>
    <property type="match status" value="1"/>
</dbReference>
<dbReference type="GO" id="GO:0051301">
    <property type="term" value="P:cell division"/>
    <property type="evidence" value="ECO:0007669"/>
    <property type="project" value="UniProtKB-KW"/>
</dbReference>
<evidence type="ECO:0000259" key="4">
    <source>
        <dbReference type="Pfam" id="PF02875"/>
    </source>
</evidence>
<evidence type="ECO:0000256" key="3">
    <source>
        <dbReference type="RuleBase" id="RU004135"/>
    </source>
</evidence>
<dbReference type="SUPFAM" id="SSF53244">
    <property type="entry name" value="MurD-like peptide ligases, peptide-binding domain"/>
    <property type="match status" value="1"/>
</dbReference>
<feature type="binding site" evidence="2">
    <location>
        <position position="142"/>
    </location>
    <ligand>
        <name>UDP-N-acetyl-alpha-D-muramoyl-L-alanyl-D-glutamate</name>
        <dbReference type="ChEBI" id="CHEBI:83900"/>
    </ligand>
</feature>
<evidence type="ECO:0000256" key="2">
    <source>
        <dbReference type="HAMAP-Rule" id="MF_00208"/>
    </source>
</evidence>
<dbReference type="OrthoDB" id="9800958at2"/>
<keyword evidence="7" id="KW-1185">Reference proteome</keyword>
<dbReference type="InterPro" id="IPR005761">
    <property type="entry name" value="UDP-N-AcMur-Glu-dNH2Pim_ligase"/>
</dbReference>
<keyword evidence="2 3" id="KW-0573">Peptidoglycan synthesis</keyword>
<dbReference type="GO" id="GO:0009252">
    <property type="term" value="P:peptidoglycan biosynthetic process"/>
    <property type="evidence" value="ECO:0007669"/>
    <property type="project" value="UniProtKB-UniRule"/>
</dbReference>
<comment type="subcellular location">
    <subcellularLocation>
        <location evidence="2 3">Cytoplasm</location>
    </subcellularLocation>
</comment>
<dbReference type="InterPro" id="IPR004101">
    <property type="entry name" value="Mur_ligase_C"/>
</dbReference>
<organism evidence="6 7">
    <name type="scientific">Campylobacter avium LMG 24591</name>
    <dbReference type="NCBI Taxonomy" id="522484"/>
    <lineage>
        <taxon>Bacteria</taxon>
        <taxon>Pseudomonadati</taxon>
        <taxon>Campylobacterota</taxon>
        <taxon>Epsilonproteobacteria</taxon>
        <taxon>Campylobacterales</taxon>
        <taxon>Campylobacteraceae</taxon>
        <taxon>Campylobacter</taxon>
    </lineage>
</organism>
<feature type="binding site" evidence="2">
    <location>
        <begin position="345"/>
        <end position="348"/>
    </location>
    <ligand>
        <name>meso-2,6-diaminopimelate</name>
        <dbReference type="ChEBI" id="CHEBI:57791"/>
    </ligand>
</feature>
<feature type="binding site" evidence="2">
    <location>
        <position position="14"/>
    </location>
    <ligand>
        <name>UDP-N-acetyl-alpha-D-muramoyl-L-alanyl-D-glutamate</name>
        <dbReference type="ChEBI" id="CHEBI:83900"/>
    </ligand>
</feature>
<keyword evidence="2 3" id="KW-0133">Cell shape</keyword>
<dbReference type="GO" id="GO:0005524">
    <property type="term" value="F:ATP binding"/>
    <property type="evidence" value="ECO:0007669"/>
    <property type="project" value="UniProtKB-UniRule"/>
</dbReference>
<dbReference type="GO" id="GO:0000287">
    <property type="term" value="F:magnesium ion binding"/>
    <property type="evidence" value="ECO:0007669"/>
    <property type="project" value="UniProtKB-UniRule"/>
</dbReference>
<feature type="binding site" evidence="2">
    <location>
        <position position="136"/>
    </location>
    <ligand>
        <name>UDP-N-acetyl-alpha-D-muramoyl-L-alanyl-D-glutamate</name>
        <dbReference type="ChEBI" id="CHEBI:83900"/>
    </ligand>
</feature>
<evidence type="ECO:0000313" key="6">
    <source>
        <dbReference type="EMBL" id="ASQ29900.1"/>
    </source>
</evidence>
<dbReference type="Pfam" id="PF08245">
    <property type="entry name" value="Mur_ligase_M"/>
    <property type="match status" value="1"/>
</dbReference>
<dbReference type="InterPro" id="IPR013221">
    <property type="entry name" value="Mur_ligase_cen"/>
</dbReference>
<accession>A0A222MW99</accession>
<dbReference type="GO" id="GO:0008765">
    <property type="term" value="F:UDP-N-acetylmuramoylalanyl-D-glutamate-2,6-diaminopimelate ligase activity"/>
    <property type="evidence" value="ECO:0007669"/>
    <property type="project" value="UniProtKB-UniRule"/>
</dbReference>
<feature type="binding site" evidence="2">
    <location>
        <position position="400"/>
    </location>
    <ligand>
        <name>meso-2,6-diaminopimelate</name>
        <dbReference type="ChEBI" id="CHEBI:57791"/>
    </ligand>
</feature>
<feature type="domain" description="Mur ligase C-terminal" evidence="4">
    <location>
        <begin position="279"/>
        <end position="398"/>
    </location>
</feature>